<proteinExistence type="predicted"/>
<sequence length="76" mass="8681">MENSGDRDAQCGSDLEYCKGWPRIEHSRYCYCSTNSHKSYRPLTVLSATKIDIKVAEYIHIISLYTGKKLCASFVK</sequence>
<gene>
    <name evidence="1" type="primary">ORF71886</name>
</gene>
<accession>A0A0B6ZMH7</accession>
<organism evidence="1">
    <name type="scientific">Arion vulgaris</name>
    <dbReference type="NCBI Taxonomy" id="1028688"/>
    <lineage>
        <taxon>Eukaryota</taxon>
        <taxon>Metazoa</taxon>
        <taxon>Spiralia</taxon>
        <taxon>Lophotrochozoa</taxon>
        <taxon>Mollusca</taxon>
        <taxon>Gastropoda</taxon>
        <taxon>Heterobranchia</taxon>
        <taxon>Euthyneura</taxon>
        <taxon>Panpulmonata</taxon>
        <taxon>Eupulmonata</taxon>
        <taxon>Stylommatophora</taxon>
        <taxon>Helicina</taxon>
        <taxon>Arionoidea</taxon>
        <taxon>Arionidae</taxon>
        <taxon>Arion</taxon>
    </lineage>
</organism>
<dbReference type="AlphaFoldDB" id="A0A0B6ZMH7"/>
<evidence type="ECO:0000313" key="1">
    <source>
        <dbReference type="EMBL" id="CEK69854.1"/>
    </source>
</evidence>
<protein>
    <submittedName>
        <fullName evidence="1">Uncharacterized protein</fullName>
    </submittedName>
</protein>
<reference evidence="1" key="1">
    <citation type="submission" date="2014-12" db="EMBL/GenBank/DDBJ databases">
        <title>Insight into the proteome of Arion vulgaris.</title>
        <authorList>
            <person name="Aradska J."/>
            <person name="Bulat T."/>
            <person name="Smidak R."/>
            <person name="Sarate P."/>
            <person name="Gangsoo J."/>
            <person name="Sialana F."/>
            <person name="Bilban M."/>
            <person name="Lubec G."/>
        </authorList>
    </citation>
    <scope>NUCLEOTIDE SEQUENCE</scope>
    <source>
        <tissue evidence="1">Skin</tissue>
    </source>
</reference>
<dbReference type="EMBL" id="HACG01022989">
    <property type="protein sequence ID" value="CEK69854.1"/>
    <property type="molecule type" value="Transcribed_RNA"/>
</dbReference>
<name>A0A0B6ZMH7_9EUPU</name>